<dbReference type="GO" id="GO:0007623">
    <property type="term" value="P:circadian rhythm"/>
    <property type="evidence" value="ECO:0007669"/>
    <property type="project" value="InterPro"/>
</dbReference>
<feature type="compositionally biased region" description="Polar residues" evidence="1">
    <location>
        <begin position="317"/>
        <end position="331"/>
    </location>
</feature>
<dbReference type="GO" id="GO:0006355">
    <property type="term" value="P:regulation of DNA-templated transcription"/>
    <property type="evidence" value="ECO:0007669"/>
    <property type="project" value="InterPro"/>
</dbReference>
<dbReference type="PANTHER" id="PTHR33334:SF10">
    <property type="entry name" value="PROTEIN LNK4"/>
    <property type="match status" value="1"/>
</dbReference>
<dbReference type="PANTHER" id="PTHR33334">
    <property type="entry name" value="PROTEIN LNK1"/>
    <property type="match status" value="1"/>
</dbReference>
<organism evidence="2 3">
    <name type="scientific">Citrus x changshan-huyou</name>
    <dbReference type="NCBI Taxonomy" id="2935761"/>
    <lineage>
        <taxon>Eukaryota</taxon>
        <taxon>Viridiplantae</taxon>
        <taxon>Streptophyta</taxon>
        <taxon>Embryophyta</taxon>
        <taxon>Tracheophyta</taxon>
        <taxon>Spermatophyta</taxon>
        <taxon>Magnoliopsida</taxon>
        <taxon>eudicotyledons</taxon>
        <taxon>Gunneridae</taxon>
        <taxon>Pentapetalae</taxon>
        <taxon>rosids</taxon>
        <taxon>malvids</taxon>
        <taxon>Sapindales</taxon>
        <taxon>Rutaceae</taxon>
        <taxon>Aurantioideae</taxon>
        <taxon>Citrus</taxon>
    </lineage>
</organism>
<protein>
    <submittedName>
        <fullName evidence="2">Uncharacterized protein</fullName>
    </submittedName>
</protein>
<reference evidence="2 3" key="1">
    <citation type="submission" date="2024-05" db="EMBL/GenBank/DDBJ databases">
        <title>Haplotype-resolved chromosome-level genome assembly of Huyou (Citrus changshanensis).</title>
        <authorList>
            <person name="Miao C."/>
            <person name="Chen W."/>
            <person name="Wu Y."/>
            <person name="Wang L."/>
            <person name="Zhao S."/>
            <person name="Grierson D."/>
            <person name="Xu C."/>
            <person name="Chen K."/>
        </authorList>
    </citation>
    <scope>NUCLEOTIDE SEQUENCE [LARGE SCALE GENOMIC DNA]</scope>
    <source>
        <strain evidence="2">01-14</strain>
        <tissue evidence="2">Leaf</tissue>
    </source>
</reference>
<sequence>MEWYFESGVDDLVVPRDQEFSDGLPSSPGIMSEWGTYAHESFVSPNKYLSMDTNSVEENFNFNGFCSEVDIEASVQNKGHSSGSSVCAGSSEESLQRTAPSSNRPYCQLDHFAGIEQLDDILDDIYLNSLLEDLPATEDLYNSFGFDPESQHNLTGDNLAADMTLDSKSHSGDTHARGCSKYLKTHAFSPSVGWEYEDDVASPFSSCNSQHKFLSDKSSAYFCHVYNPNRMAMHEKLTNGFNEAVAYFHVASTTGFFSATLAKLQVPSEQNIANELVREETTPEESVLQELRIVMTRMNDKTRICFRDALYRLSESSKQCTDMATSRQNGDGTAETPPKSVSDTNMRSGKDKAMESETNFIDRAIANLLFNKMEPNVRGLPIVASKNPKQELIEETGSPKYSFNQPPTHQFCEDMLTGDAEVPTFGGAQQAVATASSKDF</sequence>
<dbReference type="AlphaFoldDB" id="A0AAP0MLQ4"/>
<accession>A0AAP0MLQ4</accession>
<dbReference type="Proteomes" id="UP001428341">
    <property type="component" value="Unassembled WGS sequence"/>
</dbReference>
<feature type="region of interest" description="Disordered" evidence="1">
    <location>
        <begin position="81"/>
        <end position="102"/>
    </location>
</feature>
<evidence type="ECO:0000256" key="1">
    <source>
        <dbReference type="SAM" id="MobiDB-lite"/>
    </source>
</evidence>
<proteinExistence type="predicted"/>
<feature type="compositionally biased region" description="Low complexity" evidence="1">
    <location>
        <begin position="81"/>
        <end position="93"/>
    </location>
</feature>
<keyword evidence="3" id="KW-1185">Reference proteome</keyword>
<evidence type="ECO:0000313" key="3">
    <source>
        <dbReference type="Proteomes" id="UP001428341"/>
    </source>
</evidence>
<dbReference type="InterPro" id="IPR039928">
    <property type="entry name" value="LNK"/>
</dbReference>
<name>A0AAP0MLQ4_9ROSI</name>
<evidence type="ECO:0000313" key="2">
    <source>
        <dbReference type="EMBL" id="KAK9214644.1"/>
    </source>
</evidence>
<comment type="caution">
    <text evidence="2">The sequence shown here is derived from an EMBL/GenBank/DDBJ whole genome shotgun (WGS) entry which is preliminary data.</text>
</comment>
<dbReference type="EMBL" id="JBCGBO010000003">
    <property type="protein sequence ID" value="KAK9214644.1"/>
    <property type="molecule type" value="Genomic_DNA"/>
</dbReference>
<gene>
    <name evidence="2" type="ORF">WN944_006640</name>
</gene>
<feature type="region of interest" description="Disordered" evidence="1">
    <location>
        <begin position="317"/>
        <end position="353"/>
    </location>
</feature>